<comment type="caution">
    <text evidence="1">The sequence shown here is derived from an EMBL/GenBank/DDBJ whole genome shotgun (WGS) entry which is preliminary data.</text>
</comment>
<dbReference type="EMBL" id="CAJVPW010013753">
    <property type="protein sequence ID" value="CAG8647750.1"/>
    <property type="molecule type" value="Genomic_DNA"/>
</dbReference>
<keyword evidence="2" id="KW-1185">Reference proteome</keyword>
<accession>A0ACA9NCV4</accession>
<sequence length="185" mass="20966">MAYTLIGGLWLTVEGILGSIEVNPNIQSLLFEDDAFKGIVLALLSTYGLYLIGSLLMLDPWHMFTYTVDGYEKAKDALLASRNENKARNMNVLTEEEYRKRFRIYFVLLWVLTNALLVTLVISISPTLLPETTTINAYVKFILWSVAALAAFRFFGSLTYFIFEIPKTLKSLIPRRQAPMAPANN</sequence>
<protein>
    <submittedName>
        <fullName evidence="1">6100_t:CDS:1</fullName>
    </submittedName>
</protein>
<evidence type="ECO:0000313" key="2">
    <source>
        <dbReference type="Proteomes" id="UP000789366"/>
    </source>
</evidence>
<dbReference type="Proteomes" id="UP000789366">
    <property type="component" value="Unassembled WGS sequence"/>
</dbReference>
<proteinExistence type="predicted"/>
<organism evidence="1 2">
    <name type="scientific">Cetraspora pellucida</name>
    <dbReference type="NCBI Taxonomy" id="1433469"/>
    <lineage>
        <taxon>Eukaryota</taxon>
        <taxon>Fungi</taxon>
        <taxon>Fungi incertae sedis</taxon>
        <taxon>Mucoromycota</taxon>
        <taxon>Glomeromycotina</taxon>
        <taxon>Glomeromycetes</taxon>
        <taxon>Diversisporales</taxon>
        <taxon>Gigasporaceae</taxon>
        <taxon>Cetraspora</taxon>
    </lineage>
</organism>
<gene>
    <name evidence="1" type="ORF">SPELUC_LOCUS8797</name>
</gene>
<feature type="non-terminal residue" evidence="1">
    <location>
        <position position="185"/>
    </location>
</feature>
<name>A0ACA9NCV4_9GLOM</name>
<evidence type="ECO:0000313" key="1">
    <source>
        <dbReference type="EMBL" id="CAG8647750.1"/>
    </source>
</evidence>
<reference evidence="1" key="1">
    <citation type="submission" date="2021-06" db="EMBL/GenBank/DDBJ databases">
        <authorList>
            <person name="Kallberg Y."/>
            <person name="Tangrot J."/>
            <person name="Rosling A."/>
        </authorList>
    </citation>
    <scope>NUCLEOTIDE SEQUENCE</scope>
    <source>
        <strain evidence="1">28 12/20/2015</strain>
    </source>
</reference>